<keyword evidence="2" id="KW-1185">Reference proteome</keyword>
<name>A0A1G8AW32_9SPHI</name>
<evidence type="ECO:0000313" key="2">
    <source>
        <dbReference type="Proteomes" id="UP000199643"/>
    </source>
</evidence>
<gene>
    <name evidence="1" type="ORF">SAMN05421827_12026</name>
</gene>
<dbReference type="Proteomes" id="UP000199643">
    <property type="component" value="Unassembled WGS sequence"/>
</dbReference>
<dbReference type="EMBL" id="FNCH01000020">
    <property type="protein sequence ID" value="SDH25064.1"/>
    <property type="molecule type" value="Genomic_DNA"/>
</dbReference>
<sequence>MLLCGYRTKLIMQNNQIKVSPDLQQFIDKFEPSKFKLLQGGIEIRGINDIHRNIAQAKEIIARLKLRLIVSHNAEMLSYRGFEVNNF</sequence>
<reference evidence="2" key="1">
    <citation type="submission" date="2016-10" db="EMBL/GenBank/DDBJ databases">
        <authorList>
            <person name="Varghese N."/>
            <person name="Submissions S."/>
        </authorList>
    </citation>
    <scope>NUCLEOTIDE SEQUENCE [LARGE SCALE GENOMIC DNA]</scope>
    <source>
        <strain evidence="2">DSM 17933</strain>
    </source>
</reference>
<dbReference type="STRING" id="405671.SAMN05421827_12026"/>
<evidence type="ECO:0000313" key="1">
    <source>
        <dbReference type="EMBL" id="SDH25064.1"/>
    </source>
</evidence>
<proteinExistence type="predicted"/>
<protein>
    <submittedName>
        <fullName evidence="1">Uncharacterized protein</fullName>
    </submittedName>
</protein>
<accession>A0A1G8AW32</accession>
<organism evidence="1 2">
    <name type="scientific">Pedobacter terrae</name>
    <dbReference type="NCBI Taxonomy" id="405671"/>
    <lineage>
        <taxon>Bacteria</taxon>
        <taxon>Pseudomonadati</taxon>
        <taxon>Bacteroidota</taxon>
        <taxon>Sphingobacteriia</taxon>
        <taxon>Sphingobacteriales</taxon>
        <taxon>Sphingobacteriaceae</taxon>
        <taxon>Pedobacter</taxon>
    </lineage>
</organism>
<dbReference type="AlphaFoldDB" id="A0A1G8AW32"/>